<evidence type="ECO:0000259" key="7">
    <source>
        <dbReference type="PROSITE" id="PS50110"/>
    </source>
</evidence>
<evidence type="ECO:0000313" key="10">
    <source>
        <dbReference type="Proteomes" id="UP001595713"/>
    </source>
</evidence>
<feature type="active site" evidence="5">
    <location>
        <position position="297"/>
    </location>
</feature>
<accession>A0ABV7SV64</accession>
<keyword evidence="2 5" id="KW-0378">Hydrolase</keyword>
<evidence type="ECO:0000256" key="6">
    <source>
        <dbReference type="PROSITE-ProRule" id="PRU00169"/>
    </source>
</evidence>
<evidence type="ECO:0000256" key="1">
    <source>
        <dbReference type="ARBA" id="ARBA00022500"/>
    </source>
</evidence>
<dbReference type="InterPro" id="IPR000673">
    <property type="entry name" value="Sig_transdc_resp-reg_Me-estase"/>
</dbReference>
<evidence type="ECO:0000313" key="9">
    <source>
        <dbReference type="EMBL" id="MFC3580583.1"/>
    </source>
</evidence>
<dbReference type="InterPro" id="IPR008248">
    <property type="entry name" value="CheB-like"/>
</dbReference>
<dbReference type="EMBL" id="JBHRXP010000004">
    <property type="protein sequence ID" value="MFC3580583.1"/>
    <property type="molecule type" value="Genomic_DNA"/>
</dbReference>
<comment type="catalytic activity">
    <reaction evidence="4">
        <text>[protein]-L-glutamate 5-O-methyl ester + H2O = L-glutamyl-[protein] + methanol + H(+)</text>
        <dbReference type="Rhea" id="RHEA:23236"/>
        <dbReference type="Rhea" id="RHEA-COMP:10208"/>
        <dbReference type="Rhea" id="RHEA-COMP:10311"/>
        <dbReference type="ChEBI" id="CHEBI:15377"/>
        <dbReference type="ChEBI" id="CHEBI:15378"/>
        <dbReference type="ChEBI" id="CHEBI:17790"/>
        <dbReference type="ChEBI" id="CHEBI:29973"/>
        <dbReference type="ChEBI" id="CHEBI:82795"/>
        <dbReference type="EC" id="3.1.1.61"/>
    </reaction>
</comment>
<dbReference type="EC" id="3.1.1.61" evidence="3"/>
<dbReference type="Proteomes" id="UP001595713">
    <property type="component" value="Unassembled WGS sequence"/>
</dbReference>
<dbReference type="Pfam" id="PF00072">
    <property type="entry name" value="Response_reg"/>
    <property type="match status" value="1"/>
</dbReference>
<dbReference type="SMART" id="SM00448">
    <property type="entry name" value="REC"/>
    <property type="match status" value="1"/>
</dbReference>
<evidence type="ECO:0000256" key="5">
    <source>
        <dbReference type="PROSITE-ProRule" id="PRU00050"/>
    </source>
</evidence>
<dbReference type="InterPro" id="IPR035909">
    <property type="entry name" value="CheB_C"/>
</dbReference>
<dbReference type="SUPFAM" id="SSF52738">
    <property type="entry name" value="Methylesterase CheB, C-terminal domain"/>
    <property type="match status" value="1"/>
</dbReference>
<dbReference type="PIRSF" id="PIRSF000876">
    <property type="entry name" value="RR_chemtxs_CheB"/>
    <property type="match status" value="1"/>
</dbReference>
<dbReference type="Gene3D" id="3.40.50.180">
    <property type="entry name" value="Methylesterase CheB, C-terminal domain"/>
    <property type="match status" value="1"/>
</dbReference>
<evidence type="ECO:0000256" key="4">
    <source>
        <dbReference type="ARBA" id="ARBA00048267"/>
    </source>
</evidence>
<keyword evidence="10" id="KW-1185">Reference proteome</keyword>
<dbReference type="Pfam" id="PF01339">
    <property type="entry name" value="CheB_methylest"/>
    <property type="match status" value="1"/>
</dbReference>
<sequence>MTLKPAAAVAPAGRDARILIVDDSAVARAVMGRMIAAKSTLVIAGAVPDARQALAFLKTARVDAIVLDIEMPGVDGLTALPDLIAAGRGAKILVVSSSCDDGGTAAIQALAQGAADTLVKPGSGAFAGRFAEVLVEKLTRMLEAEQTIPAAMTPSLPVASMAGGFDIVAVGASTGGIHALSLMLREIPPSFELPILITQHLPNSFMPYFAAQVAVLARRPCDVALDRMRIRPGRVIIAPGDAHLRVVSLGEGAAGIRLTHEASRSGCLPSVDPMFDSLAGVYGARALCVVLSGMGRDGSEGAQRIVAAGGSVVVQDRDSSVVWGMPGAVAAAGAARAILPPEEIGRLIATRRRPA</sequence>
<dbReference type="PANTHER" id="PTHR42872">
    <property type="entry name" value="PROTEIN-GLUTAMATE METHYLESTERASE/PROTEIN-GLUTAMINE GLUTAMINASE"/>
    <property type="match status" value="1"/>
</dbReference>
<feature type="active site" evidence="5">
    <location>
        <position position="200"/>
    </location>
</feature>
<protein>
    <recommendedName>
        <fullName evidence="3">protein-glutamate methylesterase</fullName>
        <ecNumber evidence="3">3.1.1.61</ecNumber>
    </recommendedName>
</protein>
<reference evidence="10" key="1">
    <citation type="journal article" date="2019" name="Int. J. Syst. Evol. Microbiol.">
        <title>The Global Catalogue of Microorganisms (GCM) 10K type strain sequencing project: providing services to taxonomists for standard genome sequencing and annotation.</title>
        <authorList>
            <consortium name="The Broad Institute Genomics Platform"/>
            <consortium name="The Broad Institute Genome Sequencing Center for Infectious Disease"/>
            <person name="Wu L."/>
            <person name="Ma J."/>
        </authorList>
    </citation>
    <scope>NUCLEOTIDE SEQUENCE [LARGE SCALE GENOMIC DNA]</scope>
    <source>
        <strain evidence="10">KCTC 42739</strain>
    </source>
</reference>
<feature type="domain" description="Response regulatory" evidence="7">
    <location>
        <begin position="17"/>
        <end position="135"/>
    </location>
</feature>
<dbReference type="PROSITE" id="PS50122">
    <property type="entry name" value="CHEB"/>
    <property type="match status" value="1"/>
</dbReference>
<evidence type="ECO:0000259" key="8">
    <source>
        <dbReference type="PROSITE" id="PS50122"/>
    </source>
</evidence>
<dbReference type="PANTHER" id="PTHR42872:SF3">
    <property type="entry name" value="PROTEIN-GLUTAMATE METHYLESTERASE_PROTEIN-GLUTAMINE GLUTAMINASE 1"/>
    <property type="match status" value="1"/>
</dbReference>
<dbReference type="PROSITE" id="PS50110">
    <property type="entry name" value="RESPONSE_REGULATORY"/>
    <property type="match status" value="1"/>
</dbReference>
<dbReference type="Gene3D" id="3.40.50.2300">
    <property type="match status" value="1"/>
</dbReference>
<evidence type="ECO:0000256" key="3">
    <source>
        <dbReference type="ARBA" id="ARBA00039140"/>
    </source>
</evidence>
<feature type="modified residue" description="4-aspartylphosphate" evidence="6">
    <location>
        <position position="68"/>
    </location>
</feature>
<dbReference type="InterPro" id="IPR011006">
    <property type="entry name" value="CheY-like_superfamily"/>
</dbReference>
<dbReference type="InterPro" id="IPR001789">
    <property type="entry name" value="Sig_transdc_resp-reg_receiver"/>
</dbReference>
<dbReference type="SUPFAM" id="SSF52172">
    <property type="entry name" value="CheY-like"/>
    <property type="match status" value="1"/>
</dbReference>
<proteinExistence type="predicted"/>
<evidence type="ECO:0000256" key="2">
    <source>
        <dbReference type="ARBA" id="ARBA00022801"/>
    </source>
</evidence>
<feature type="domain" description="CheB-type methylesterase" evidence="8">
    <location>
        <begin position="161"/>
        <end position="355"/>
    </location>
</feature>
<keyword evidence="6" id="KW-0597">Phosphoprotein</keyword>
<organism evidence="9 10">
    <name type="scientific">Sphingomonas hylomeconis</name>
    <dbReference type="NCBI Taxonomy" id="1395958"/>
    <lineage>
        <taxon>Bacteria</taxon>
        <taxon>Pseudomonadati</taxon>
        <taxon>Pseudomonadota</taxon>
        <taxon>Alphaproteobacteria</taxon>
        <taxon>Sphingomonadales</taxon>
        <taxon>Sphingomonadaceae</taxon>
        <taxon>Sphingomonas</taxon>
    </lineage>
</organism>
<dbReference type="RefSeq" id="WP_261294845.1">
    <property type="nucleotide sequence ID" value="NZ_JANQBK010000011.1"/>
</dbReference>
<feature type="active site" evidence="5">
    <location>
        <position position="173"/>
    </location>
</feature>
<name>A0ABV7SV64_9SPHN</name>
<gene>
    <name evidence="9" type="ORF">ACFONA_10450</name>
</gene>
<comment type="caution">
    <text evidence="9">The sequence shown here is derived from an EMBL/GenBank/DDBJ whole genome shotgun (WGS) entry which is preliminary data.</text>
</comment>
<dbReference type="CDD" id="cd16432">
    <property type="entry name" value="CheB_Rec"/>
    <property type="match status" value="1"/>
</dbReference>
<keyword evidence="1 5" id="KW-0145">Chemotaxis</keyword>
<dbReference type="CDD" id="cd17541">
    <property type="entry name" value="REC_CheB-like"/>
    <property type="match status" value="1"/>
</dbReference>